<evidence type="ECO:0000313" key="1">
    <source>
        <dbReference type="EMBL" id="KAL0935531.1"/>
    </source>
</evidence>
<proteinExistence type="predicted"/>
<gene>
    <name evidence="1" type="ORF">CTRU02_210122</name>
</gene>
<keyword evidence="2" id="KW-1185">Reference proteome</keyword>
<accession>A0ACC3YUG8</accession>
<evidence type="ECO:0000313" key="2">
    <source>
        <dbReference type="Proteomes" id="UP000805649"/>
    </source>
</evidence>
<organism evidence="1 2">
    <name type="scientific">Colletotrichum truncatum</name>
    <name type="common">Anthracnose fungus</name>
    <name type="synonym">Colletotrichum capsici</name>
    <dbReference type="NCBI Taxonomy" id="5467"/>
    <lineage>
        <taxon>Eukaryota</taxon>
        <taxon>Fungi</taxon>
        <taxon>Dikarya</taxon>
        <taxon>Ascomycota</taxon>
        <taxon>Pezizomycotina</taxon>
        <taxon>Sordariomycetes</taxon>
        <taxon>Hypocreomycetidae</taxon>
        <taxon>Glomerellales</taxon>
        <taxon>Glomerellaceae</taxon>
        <taxon>Colletotrichum</taxon>
        <taxon>Colletotrichum truncatum species complex</taxon>
    </lineage>
</organism>
<comment type="caution">
    <text evidence="1">The sequence shown here is derived from an EMBL/GenBank/DDBJ whole genome shotgun (WGS) entry which is preliminary data.</text>
</comment>
<protein>
    <submittedName>
        <fullName evidence="1">Proline utilization protein</fullName>
    </submittedName>
</protein>
<sequence length="369" mass="40595">MSSLRVLNDACVHDILINLPKDGILQLRDTLLECLINVSNGSERDFQPSVGVVNRPEGQKCLFRPFSSPEYFGTKIVVTPAPSSKAAGALHGVITLCDKDGFPTGIINAEEVTGYRTSLCALIPYIWRRYTDRIVVFGAGKQALWHLRIAIALRGNEIKSITVVNRSEQRAQHMIDRINEENKKRWKSSAEIEYLNPSRSDYDTILQGRLGIADAIFCTVGSTSPLFPAHFITNRSNTERYPFISAVGSWQPDMIELDPQLLLHAAGHVDKDFCWKGNSTGAVLVDDRQAALLHSGEIVRSRLQGDNLVEVGEIEILQKQANNAELSKWVKEGLVVYKNIGVSTTDLAIGTALLAIAAGEGIGVLVNDF</sequence>
<reference evidence="1 2" key="1">
    <citation type="journal article" date="2020" name="Phytopathology">
        <title>Genome Sequence Resources of Colletotrichum truncatum, C. plurivorum, C. musicola, and C. sojae: Four Species Pathogenic to Soybean (Glycine max).</title>
        <authorList>
            <person name="Rogerio F."/>
            <person name="Boufleur T.R."/>
            <person name="Ciampi-Guillardi M."/>
            <person name="Sukno S.A."/>
            <person name="Thon M.R."/>
            <person name="Massola Junior N.S."/>
            <person name="Baroncelli R."/>
        </authorList>
    </citation>
    <scope>NUCLEOTIDE SEQUENCE [LARGE SCALE GENOMIC DNA]</scope>
    <source>
        <strain evidence="1 2">CMES1059</strain>
    </source>
</reference>
<name>A0ACC3YUG8_COLTU</name>
<dbReference type="Proteomes" id="UP000805649">
    <property type="component" value="Unassembled WGS sequence"/>
</dbReference>
<dbReference type="EMBL" id="VUJX02000006">
    <property type="protein sequence ID" value="KAL0935531.1"/>
    <property type="molecule type" value="Genomic_DNA"/>
</dbReference>